<keyword evidence="7 13" id="KW-0675">Receptor</keyword>
<dbReference type="InterPro" id="IPR036734">
    <property type="entry name" value="Neur_chan_lig-bd_sf"/>
</dbReference>
<dbReference type="FunFam" id="2.70.170.10:FF:000028">
    <property type="entry name" value="AcetylCholine Receptor"/>
    <property type="match status" value="1"/>
</dbReference>
<evidence type="ECO:0000256" key="9">
    <source>
        <dbReference type="ARBA" id="ARBA00023303"/>
    </source>
</evidence>
<evidence type="ECO:0000256" key="1">
    <source>
        <dbReference type="ARBA" id="ARBA00022448"/>
    </source>
</evidence>
<keyword evidence="5" id="KW-0406">Ion transport</keyword>
<dbReference type="Gene3D" id="2.70.170.10">
    <property type="entry name" value="Neurotransmitter-gated ion-channel ligand-binding domain"/>
    <property type="match status" value="1"/>
</dbReference>
<keyword evidence="1" id="KW-0813">Transport</keyword>
<dbReference type="Proteomes" id="UP001054837">
    <property type="component" value="Unassembled WGS sequence"/>
</dbReference>
<dbReference type="AlphaFoldDB" id="A0AAV4RRY3"/>
<evidence type="ECO:0000256" key="5">
    <source>
        <dbReference type="ARBA" id="ARBA00023065"/>
    </source>
</evidence>
<dbReference type="InterPro" id="IPR006201">
    <property type="entry name" value="Neur_channel"/>
</dbReference>
<keyword evidence="11" id="KW-0732">Signal</keyword>
<evidence type="ECO:0000256" key="4">
    <source>
        <dbReference type="ARBA" id="ARBA00023018"/>
    </source>
</evidence>
<dbReference type="GO" id="GO:0004888">
    <property type="term" value="F:transmembrane signaling receptor activity"/>
    <property type="evidence" value="ECO:0007669"/>
    <property type="project" value="InterPro"/>
</dbReference>
<gene>
    <name evidence="13" type="primary">CHRNA7</name>
    <name evidence="13" type="ORF">CDAR_455971</name>
</gene>
<evidence type="ECO:0000256" key="10">
    <source>
        <dbReference type="ARBA" id="ARBA00034099"/>
    </source>
</evidence>
<evidence type="ECO:0000256" key="6">
    <source>
        <dbReference type="ARBA" id="ARBA00023136"/>
    </source>
</evidence>
<dbReference type="GO" id="GO:0022848">
    <property type="term" value="F:acetylcholine-gated monoatomic cation-selective channel activity"/>
    <property type="evidence" value="ECO:0007669"/>
    <property type="project" value="InterPro"/>
</dbReference>
<sequence length="244" mass="28487">MLLPFALLVCLLASPSLSEFHLRRTYTERDLRRYLFEDYDKLVRPAVNPKNNITVSVALTAIKIKELDRKEQVLVMDTYMLMRWNDDMLKWNPSEFGNISFINLPHQEVWKPDLAVYSATPDKALFPTANNRVLLYHNGTVLWVPFFTIQSRCPMLKRQKKSHVECPILIGSWTYSGQLLDIQLARPEVDISNFDDSNPDWTLVNVKSNRQSKYYPCCPEDYPLLTFNVTVKARWPPLTMENEV</sequence>
<evidence type="ECO:0000256" key="2">
    <source>
        <dbReference type="ARBA" id="ARBA00022475"/>
    </source>
</evidence>
<evidence type="ECO:0000259" key="12">
    <source>
        <dbReference type="Pfam" id="PF02931"/>
    </source>
</evidence>
<keyword evidence="14" id="KW-1185">Reference proteome</keyword>
<evidence type="ECO:0000256" key="8">
    <source>
        <dbReference type="ARBA" id="ARBA00023286"/>
    </source>
</evidence>
<evidence type="ECO:0000256" key="3">
    <source>
        <dbReference type="ARBA" id="ARBA00022692"/>
    </source>
</evidence>
<comment type="caution">
    <text evidence="13">The sequence shown here is derived from an EMBL/GenBank/DDBJ whole genome shotgun (WGS) entry which is preliminary data.</text>
</comment>
<dbReference type="InterPro" id="IPR002394">
    <property type="entry name" value="Nicotinic_acetylcholine_rcpt"/>
</dbReference>
<accession>A0AAV4RRY3</accession>
<keyword evidence="6" id="KW-0472">Membrane</keyword>
<dbReference type="InterPro" id="IPR006202">
    <property type="entry name" value="Neur_chan_lig-bd"/>
</dbReference>
<keyword evidence="9" id="KW-0407">Ion channel</keyword>
<keyword evidence="4" id="KW-0770">Synapse</keyword>
<feature type="chain" id="PRO_5043450326" evidence="11">
    <location>
        <begin position="19"/>
        <end position="244"/>
    </location>
</feature>
<evidence type="ECO:0000256" key="11">
    <source>
        <dbReference type="SAM" id="SignalP"/>
    </source>
</evidence>
<proteinExistence type="predicted"/>
<keyword evidence="8" id="KW-1071">Ligand-gated ion channel</keyword>
<protein>
    <submittedName>
        <fullName evidence="13">Neuronal acetylcholine receptor subunit alpha-7</fullName>
    </submittedName>
</protein>
<keyword evidence="2" id="KW-1003">Cell membrane</keyword>
<keyword evidence="3" id="KW-0812">Transmembrane</keyword>
<feature type="signal peptide" evidence="11">
    <location>
        <begin position="1"/>
        <end position="18"/>
    </location>
</feature>
<name>A0AAV4RRY3_9ARAC</name>
<reference evidence="13 14" key="1">
    <citation type="submission" date="2021-06" db="EMBL/GenBank/DDBJ databases">
        <title>Caerostris darwini draft genome.</title>
        <authorList>
            <person name="Kono N."/>
            <person name="Arakawa K."/>
        </authorList>
    </citation>
    <scope>NUCLEOTIDE SEQUENCE [LARGE SCALE GENOMIC DNA]</scope>
</reference>
<evidence type="ECO:0000313" key="14">
    <source>
        <dbReference type="Proteomes" id="UP001054837"/>
    </source>
</evidence>
<dbReference type="PRINTS" id="PR00254">
    <property type="entry name" value="NICOTINICR"/>
</dbReference>
<dbReference type="SUPFAM" id="SSF63712">
    <property type="entry name" value="Nicotinic receptor ligand binding domain-like"/>
    <property type="match status" value="1"/>
</dbReference>
<evidence type="ECO:0000256" key="7">
    <source>
        <dbReference type="ARBA" id="ARBA00023170"/>
    </source>
</evidence>
<dbReference type="PANTHER" id="PTHR18945">
    <property type="entry name" value="NEUROTRANSMITTER GATED ION CHANNEL"/>
    <property type="match status" value="1"/>
</dbReference>
<feature type="domain" description="Neurotransmitter-gated ion-channel ligand-binding" evidence="12">
    <location>
        <begin position="29"/>
        <end position="232"/>
    </location>
</feature>
<comment type="subcellular location">
    <subcellularLocation>
        <location evidence="10">Synaptic cell membrane</location>
        <topology evidence="10">Multi-pass membrane protein</topology>
    </subcellularLocation>
</comment>
<organism evidence="13 14">
    <name type="scientific">Caerostris darwini</name>
    <dbReference type="NCBI Taxonomy" id="1538125"/>
    <lineage>
        <taxon>Eukaryota</taxon>
        <taxon>Metazoa</taxon>
        <taxon>Ecdysozoa</taxon>
        <taxon>Arthropoda</taxon>
        <taxon>Chelicerata</taxon>
        <taxon>Arachnida</taxon>
        <taxon>Araneae</taxon>
        <taxon>Araneomorphae</taxon>
        <taxon>Entelegynae</taxon>
        <taxon>Araneoidea</taxon>
        <taxon>Araneidae</taxon>
        <taxon>Caerostris</taxon>
    </lineage>
</organism>
<dbReference type="GO" id="GO:0045211">
    <property type="term" value="C:postsynaptic membrane"/>
    <property type="evidence" value="ECO:0007669"/>
    <property type="project" value="InterPro"/>
</dbReference>
<dbReference type="Pfam" id="PF02931">
    <property type="entry name" value="Neur_chan_LBD"/>
    <property type="match status" value="1"/>
</dbReference>
<dbReference type="EMBL" id="BPLQ01006551">
    <property type="protein sequence ID" value="GIY23439.1"/>
    <property type="molecule type" value="Genomic_DNA"/>
</dbReference>
<evidence type="ECO:0000313" key="13">
    <source>
        <dbReference type="EMBL" id="GIY23439.1"/>
    </source>
</evidence>